<feature type="compositionally biased region" description="Basic and acidic residues" evidence="1">
    <location>
        <begin position="26"/>
        <end position="43"/>
    </location>
</feature>
<dbReference type="AlphaFoldDB" id="A0A091DSB3"/>
<dbReference type="EMBL" id="KN121895">
    <property type="protein sequence ID" value="KFO35039.1"/>
    <property type="molecule type" value="Genomic_DNA"/>
</dbReference>
<proteinExistence type="predicted"/>
<protein>
    <submittedName>
        <fullName evidence="2">Uncharacterized protein</fullName>
    </submittedName>
</protein>
<reference evidence="2 3" key="1">
    <citation type="submission" date="2013-11" db="EMBL/GenBank/DDBJ databases">
        <title>The Damaraland mole rat (Fukomys damarensis) genome and evolution of African mole rats.</title>
        <authorList>
            <person name="Gladyshev V.N."/>
            <person name="Fang X."/>
        </authorList>
    </citation>
    <scope>NUCLEOTIDE SEQUENCE [LARGE SCALE GENOMIC DNA]</scope>
    <source>
        <tissue evidence="2">Liver</tissue>
    </source>
</reference>
<feature type="region of interest" description="Disordered" evidence="1">
    <location>
        <begin position="125"/>
        <end position="147"/>
    </location>
</feature>
<sequence length="270" mass="29258">MEDRQASQKVPSPDSPDTAGTAAKSVLEERPVPNGRRDLSDTQLLRLEKEDCMALLEEPLVPLPHLSQGTRHQGADSKQSCWLLTLPGFLDTLTTVPNRMGLNPGREQSKSSPLEEAGTAGLGNATKRQAEIHRAPPSKTPATARQMSRLGSVRSDVELGLYGQPAGLLCFHFHFTTCWGQKVTRTVQAVCRRHLVCAHGRTSACRLMSRQMTQHCQACCLPRTSVVVTPAGHTLAQSLQAQVLLSFVTAPAMCQLQPKSHNVDNTAPSG</sequence>
<name>A0A091DSB3_FUKDA</name>
<gene>
    <name evidence="2" type="ORF">H920_03556</name>
</gene>
<evidence type="ECO:0000313" key="3">
    <source>
        <dbReference type="Proteomes" id="UP000028990"/>
    </source>
</evidence>
<organism evidence="2 3">
    <name type="scientific">Fukomys damarensis</name>
    <name type="common">Damaraland mole rat</name>
    <name type="synonym">Cryptomys damarensis</name>
    <dbReference type="NCBI Taxonomy" id="885580"/>
    <lineage>
        <taxon>Eukaryota</taxon>
        <taxon>Metazoa</taxon>
        <taxon>Chordata</taxon>
        <taxon>Craniata</taxon>
        <taxon>Vertebrata</taxon>
        <taxon>Euteleostomi</taxon>
        <taxon>Mammalia</taxon>
        <taxon>Eutheria</taxon>
        <taxon>Euarchontoglires</taxon>
        <taxon>Glires</taxon>
        <taxon>Rodentia</taxon>
        <taxon>Hystricomorpha</taxon>
        <taxon>Bathyergidae</taxon>
        <taxon>Fukomys</taxon>
    </lineage>
</organism>
<evidence type="ECO:0000256" key="1">
    <source>
        <dbReference type="SAM" id="MobiDB-lite"/>
    </source>
</evidence>
<evidence type="ECO:0000313" key="2">
    <source>
        <dbReference type="EMBL" id="KFO35039.1"/>
    </source>
</evidence>
<dbReference type="Proteomes" id="UP000028990">
    <property type="component" value="Unassembled WGS sequence"/>
</dbReference>
<accession>A0A091DSB3</accession>
<keyword evidence="3" id="KW-1185">Reference proteome</keyword>
<feature type="region of interest" description="Disordered" evidence="1">
    <location>
        <begin position="1"/>
        <end position="43"/>
    </location>
</feature>